<dbReference type="InterPro" id="IPR011701">
    <property type="entry name" value="MFS"/>
</dbReference>
<dbReference type="RefSeq" id="WP_231145803.1">
    <property type="nucleotide sequence ID" value="NZ_CP088102.1"/>
</dbReference>
<feature type="transmembrane region" description="Helical" evidence="5">
    <location>
        <begin position="365"/>
        <end position="387"/>
    </location>
</feature>
<keyword evidence="2 5" id="KW-0812">Transmembrane</keyword>
<sequence length="420" mass="43725">MKNRSALDWVNFLLANVKDGLGPFLAVYLLASQHWDAGKIGVVMMIAGIATVVARTPLGALVDCIHWKRGMIVMASVTVALGALAMSLFPTLVPVAIAQIAVGIADAAFPPAIAAISLGIVGPKAFTRRVGRNEAFTHAGTASTAVAAGVAGWLFTPSAVLWFIAALAVASIWATLRIDAASIDHALARGAECGREEQPSDWRSLLQSKPLLSFTAAISLFHFANAAMLPLLGEKLALGNQDTATLFMAACITTAQIAMVPMAILVGRKADSWGRKPIFLAGFAVLPLRGVLYTLTQNPYALVSIQILDGIGAGIFGALFYIVIADLTKGTGRYNLAQGATAAAWGLGAALSNSLAGVIVDAAGYNAAFLFLAAVATAALILFWLAVPETGEQGGSVETEVDEPRTPAQPILVRLRVPAE</sequence>
<dbReference type="PROSITE" id="PS50850">
    <property type="entry name" value="MFS"/>
    <property type="match status" value="1"/>
</dbReference>
<feature type="transmembrane region" description="Helical" evidence="5">
    <location>
        <begin position="244"/>
        <end position="266"/>
    </location>
</feature>
<dbReference type="PANTHER" id="PTHR23539">
    <property type="entry name" value="MFS TRANSPORTER"/>
    <property type="match status" value="1"/>
</dbReference>
<protein>
    <submittedName>
        <fullName evidence="7">MFS transporter</fullName>
    </submittedName>
</protein>
<evidence type="ECO:0000256" key="5">
    <source>
        <dbReference type="SAM" id="Phobius"/>
    </source>
</evidence>
<feature type="transmembrane region" description="Helical" evidence="5">
    <location>
        <begin position="12"/>
        <end position="31"/>
    </location>
</feature>
<dbReference type="Proteomes" id="UP001430990">
    <property type="component" value="Plasmid pCC829_2"/>
</dbReference>
<organism evidence="7 8">
    <name type="scientific">Bradyrhizobium barranii</name>
    <dbReference type="NCBI Taxonomy" id="2992140"/>
    <lineage>
        <taxon>Bacteria</taxon>
        <taxon>Pseudomonadati</taxon>
        <taxon>Pseudomonadota</taxon>
        <taxon>Alphaproteobacteria</taxon>
        <taxon>Hyphomicrobiales</taxon>
        <taxon>Nitrobacteraceae</taxon>
        <taxon>Bradyrhizobium</taxon>
    </lineage>
</organism>
<feature type="transmembrane region" description="Helical" evidence="5">
    <location>
        <begin position="70"/>
        <end position="89"/>
    </location>
</feature>
<feature type="transmembrane region" description="Helical" evidence="5">
    <location>
        <begin position="211"/>
        <end position="232"/>
    </location>
</feature>
<dbReference type="PROSITE" id="PS00216">
    <property type="entry name" value="SUGAR_TRANSPORT_1"/>
    <property type="match status" value="1"/>
</dbReference>
<dbReference type="EMBL" id="CP088102">
    <property type="protein sequence ID" value="UFW91968.1"/>
    <property type="molecule type" value="Genomic_DNA"/>
</dbReference>
<feature type="transmembrane region" description="Helical" evidence="5">
    <location>
        <begin position="37"/>
        <end position="58"/>
    </location>
</feature>
<feature type="domain" description="Major facilitator superfamily (MFS) profile" evidence="6">
    <location>
        <begin position="205"/>
        <end position="420"/>
    </location>
</feature>
<feature type="transmembrane region" description="Helical" evidence="5">
    <location>
        <begin position="336"/>
        <end position="359"/>
    </location>
</feature>
<proteinExistence type="predicted"/>
<accession>A0ABY3R119</accession>
<keyword evidence="8" id="KW-1185">Reference proteome</keyword>
<dbReference type="Pfam" id="PF07690">
    <property type="entry name" value="MFS_1"/>
    <property type="match status" value="1"/>
</dbReference>
<evidence type="ECO:0000256" key="4">
    <source>
        <dbReference type="ARBA" id="ARBA00023136"/>
    </source>
</evidence>
<comment type="subcellular location">
    <subcellularLocation>
        <location evidence="1">Membrane</location>
        <topology evidence="1">Multi-pass membrane protein</topology>
    </subcellularLocation>
</comment>
<dbReference type="PANTHER" id="PTHR23539:SF1">
    <property type="entry name" value="MAJOR FACILITATOR SUPERFAMILY (MFS) PROFILE DOMAIN-CONTAINING PROTEIN"/>
    <property type="match status" value="1"/>
</dbReference>
<feature type="transmembrane region" description="Helical" evidence="5">
    <location>
        <begin position="95"/>
        <end position="123"/>
    </location>
</feature>
<evidence type="ECO:0000256" key="3">
    <source>
        <dbReference type="ARBA" id="ARBA00022989"/>
    </source>
</evidence>
<dbReference type="InterPro" id="IPR036259">
    <property type="entry name" value="MFS_trans_sf"/>
</dbReference>
<dbReference type="InterPro" id="IPR020846">
    <property type="entry name" value="MFS_dom"/>
</dbReference>
<name>A0ABY3R119_9BRAD</name>
<evidence type="ECO:0000313" key="8">
    <source>
        <dbReference type="Proteomes" id="UP001430990"/>
    </source>
</evidence>
<reference evidence="7" key="1">
    <citation type="submission" date="2021-11" db="EMBL/GenBank/DDBJ databases">
        <title>Australian commercial rhizobial inoculants.</title>
        <authorList>
            <person name="Kohlmeier M.G."/>
            <person name="O'Hara G.W."/>
            <person name="Colombi E."/>
            <person name="Ramsay J.P."/>
            <person name="Terpolilli J."/>
        </authorList>
    </citation>
    <scope>NUCLEOTIDE SEQUENCE</scope>
    <source>
        <strain evidence="7">CC829</strain>
        <plasmid evidence="7">pCC829_2</plasmid>
    </source>
</reference>
<geneLocation type="plasmid" evidence="7 8">
    <name>pCC829_2</name>
</geneLocation>
<feature type="transmembrane region" description="Helical" evidence="5">
    <location>
        <begin position="301"/>
        <end position="324"/>
    </location>
</feature>
<keyword evidence="3 5" id="KW-1133">Transmembrane helix</keyword>
<evidence type="ECO:0000259" key="6">
    <source>
        <dbReference type="PROSITE" id="PS50850"/>
    </source>
</evidence>
<evidence type="ECO:0000256" key="2">
    <source>
        <dbReference type="ARBA" id="ARBA00022692"/>
    </source>
</evidence>
<keyword evidence="4 5" id="KW-0472">Membrane</keyword>
<feature type="transmembrane region" description="Helical" evidence="5">
    <location>
        <begin position="278"/>
        <end position="295"/>
    </location>
</feature>
<dbReference type="InterPro" id="IPR005829">
    <property type="entry name" value="Sugar_transporter_CS"/>
</dbReference>
<evidence type="ECO:0000313" key="7">
    <source>
        <dbReference type="EMBL" id="UFW91968.1"/>
    </source>
</evidence>
<dbReference type="SUPFAM" id="SSF103473">
    <property type="entry name" value="MFS general substrate transporter"/>
    <property type="match status" value="1"/>
</dbReference>
<dbReference type="Gene3D" id="1.20.1250.20">
    <property type="entry name" value="MFS general substrate transporter like domains"/>
    <property type="match status" value="2"/>
</dbReference>
<evidence type="ECO:0000256" key="1">
    <source>
        <dbReference type="ARBA" id="ARBA00004141"/>
    </source>
</evidence>
<gene>
    <name evidence="7" type="ORF">BjapCC829_49220</name>
</gene>
<keyword evidence="7" id="KW-0614">Plasmid</keyword>